<dbReference type="SMART" id="SM00355">
    <property type="entry name" value="ZnF_C2H2"/>
    <property type="match status" value="2"/>
</dbReference>
<feature type="region of interest" description="Disordered" evidence="5">
    <location>
        <begin position="127"/>
        <end position="166"/>
    </location>
</feature>
<sequence length="322" mass="34951">MDDQNVSLYPPIPDATLGMPSAYPMPPQMQSHIQPQMPMQLIPQPVQPAVYPPSESPSSEPSLLSNVSAPTNAKAQPKKNQYPCPLAKQVGCNDFFTTSGHAARHAKKHTGKKDAFCPECNKAFTRKDNMEQHRRTHQNGRSGSRSANTAAEGARVRKPVKPADKKTTIKVEQQFQNAIEQQLAEAATQEPSNVLPMSTQPQGIAISQPSMQQVLVNHALMLPPSGPYYLGNTIDTGPVPSLPMAMPDLNPRPPLMRSSYTTSLEYIPPMAPMVADPDALHYSYPSPGLSNGLNSLALAASEHRRLSEEKDSMSGSPQESPS</sequence>
<dbReference type="GO" id="GO:0008270">
    <property type="term" value="F:zinc ion binding"/>
    <property type="evidence" value="ECO:0007669"/>
    <property type="project" value="UniProtKB-KW"/>
</dbReference>
<dbReference type="PROSITE" id="PS50157">
    <property type="entry name" value="ZINC_FINGER_C2H2_2"/>
    <property type="match status" value="2"/>
</dbReference>
<dbReference type="AlphaFoldDB" id="A0AAN7TGP2"/>
<name>A0AAN7TGP2_9PEZI</name>
<proteinExistence type="predicted"/>
<dbReference type="InterPro" id="IPR013087">
    <property type="entry name" value="Znf_C2H2_type"/>
</dbReference>
<evidence type="ECO:0000259" key="6">
    <source>
        <dbReference type="PROSITE" id="PS50157"/>
    </source>
</evidence>
<evidence type="ECO:0000256" key="3">
    <source>
        <dbReference type="ARBA" id="ARBA00022833"/>
    </source>
</evidence>
<feature type="compositionally biased region" description="Basic and acidic residues" evidence="5">
    <location>
        <begin position="301"/>
        <end position="312"/>
    </location>
</feature>
<dbReference type="PANTHER" id="PTHR23235">
    <property type="entry name" value="KRUEPPEL-LIKE TRANSCRIPTION FACTOR"/>
    <property type="match status" value="1"/>
</dbReference>
<keyword evidence="1" id="KW-0479">Metal-binding</keyword>
<dbReference type="Gene3D" id="3.30.160.60">
    <property type="entry name" value="Classic Zinc Finger"/>
    <property type="match status" value="1"/>
</dbReference>
<keyword evidence="2 4" id="KW-0863">Zinc-finger</keyword>
<feature type="domain" description="C2H2-type" evidence="6">
    <location>
        <begin position="115"/>
        <end position="142"/>
    </location>
</feature>
<evidence type="ECO:0000256" key="4">
    <source>
        <dbReference type="PROSITE-ProRule" id="PRU00042"/>
    </source>
</evidence>
<comment type="caution">
    <text evidence="7">The sequence shown here is derived from an EMBL/GenBank/DDBJ whole genome shotgun (WGS) entry which is preliminary data.</text>
</comment>
<reference evidence="7" key="1">
    <citation type="submission" date="2023-08" db="EMBL/GenBank/DDBJ databases">
        <title>Black Yeasts Isolated from many extreme environments.</title>
        <authorList>
            <person name="Coleine C."/>
            <person name="Stajich J.E."/>
            <person name="Selbmann L."/>
        </authorList>
    </citation>
    <scope>NUCLEOTIDE SEQUENCE</scope>
    <source>
        <strain evidence="7">CCFEE 5401</strain>
    </source>
</reference>
<dbReference type="PROSITE" id="PS00028">
    <property type="entry name" value="ZINC_FINGER_C2H2_1"/>
    <property type="match status" value="1"/>
</dbReference>
<feature type="region of interest" description="Disordered" evidence="5">
    <location>
        <begin position="48"/>
        <end position="80"/>
    </location>
</feature>
<evidence type="ECO:0000256" key="1">
    <source>
        <dbReference type="ARBA" id="ARBA00022723"/>
    </source>
</evidence>
<dbReference type="SUPFAM" id="SSF57667">
    <property type="entry name" value="beta-beta-alpha zinc fingers"/>
    <property type="match status" value="1"/>
</dbReference>
<dbReference type="Pfam" id="PF00096">
    <property type="entry name" value="zf-C2H2"/>
    <property type="match status" value="1"/>
</dbReference>
<evidence type="ECO:0000313" key="8">
    <source>
        <dbReference type="Proteomes" id="UP001310890"/>
    </source>
</evidence>
<feature type="region of interest" description="Disordered" evidence="5">
    <location>
        <begin position="293"/>
        <end position="322"/>
    </location>
</feature>
<accession>A0AAN7TGP2</accession>
<dbReference type="InterPro" id="IPR036236">
    <property type="entry name" value="Znf_C2H2_sf"/>
</dbReference>
<evidence type="ECO:0000256" key="2">
    <source>
        <dbReference type="ARBA" id="ARBA00022771"/>
    </source>
</evidence>
<feature type="domain" description="C2H2-type" evidence="6">
    <location>
        <begin position="82"/>
        <end position="114"/>
    </location>
</feature>
<evidence type="ECO:0000256" key="5">
    <source>
        <dbReference type="SAM" id="MobiDB-lite"/>
    </source>
</evidence>
<feature type="compositionally biased region" description="Polar residues" evidence="5">
    <location>
        <begin position="313"/>
        <end position="322"/>
    </location>
</feature>
<dbReference type="EMBL" id="JAVRRL010000010">
    <property type="protein sequence ID" value="KAK5115994.1"/>
    <property type="molecule type" value="Genomic_DNA"/>
</dbReference>
<organism evidence="7 8">
    <name type="scientific">Meristemomyces frigidus</name>
    <dbReference type="NCBI Taxonomy" id="1508187"/>
    <lineage>
        <taxon>Eukaryota</taxon>
        <taxon>Fungi</taxon>
        <taxon>Dikarya</taxon>
        <taxon>Ascomycota</taxon>
        <taxon>Pezizomycotina</taxon>
        <taxon>Dothideomycetes</taxon>
        <taxon>Dothideomycetidae</taxon>
        <taxon>Mycosphaerellales</taxon>
        <taxon>Teratosphaeriaceae</taxon>
        <taxon>Meristemomyces</taxon>
    </lineage>
</organism>
<dbReference type="FunFam" id="3.30.160.60:FF:002343">
    <property type="entry name" value="Zinc finger protein 33A"/>
    <property type="match status" value="1"/>
</dbReference>
<evidence type="ECO:0000313" key="7">
    <source>
        <dbReference type="EMBL" id="KAK5115994.1"/>
    </source>
</evidence>
<protein>
    <recommendedName>
        <fullName evidence="6">C2H2-type domain-containing protein</fullName>
    </recommendedName>
</protein>
<gene>
    <name evidence="7" type="ORF">LTR62_000450</name>
</gene>
<feature type="compositionally biased region" description="Polar residues" evidence="5">
    <location>
        <begin position="139"/>
        <end position="149"/>
    </location>
</feature>
<keyword evidence="3" id="KW-0862">Zinc</keyword>
<feature type="compositionally biased region" description="Low complexity" evidence="5">
    <location>
        <begin position="56"/>
        <end position="65"/>
    </location>
</feature>
<dbReference type="Proteomes" id="UP001310890">
    <property type="component" value="Unassembled WGS sequence"/>
</dbReference>